<accession>A0A8T2IVL2</accession>
<dbReference type="Proteomes" id="UP000812440">
    <property type="component" value="Chromosome 7"/>
</dbReference>
<dbReference type="AlphaFoldDB" id="A0A8T2IVL2"/>
<keyword evidence="1" id="KW-0472">Membrane</keyword>
<reference evidence="2" key="1">
    <citation type="thesis" date="2020" institute="ProQuest LLC" country="789 East Eisenhower Parkway, Ann Arbor, MI, USA">
        <title>Comparative Genomics and Chromosome Evolution.</title>
        <authorList>
            <person name="Mudd A.B."/>
        </authorList>
    </citation>
    <scope>NUCLEOTIDE SEQUENCE</scope>
    <source>
        <strain evidence="2">Female2</strain>
        <tissue evidence="2">Blood</tissue>
    </source>
</reference>
<keyword evidence="1" id="KW-1133">Transmembrane helix</keyword>
<evidence type="ECO:0000256" key="1">
    <source>
        <dbReference type="SAM" id="Phobius"/>
    </source>
</evidence>
<proteinExistence type="predicted"/>
<sequence>MFNRTISYIYLKNTYKSKCFDTKIFNFTLFKFMFGFKHAVITVFCYKHCYRYLRKGQGCFCPVASNLPPFHIIPVLPVVKICA</sequence>
<evidence type="ECO:0000313" key="3">
    <source>
        <dbReference type="Proteomes" id="UP000812440"/>
    </source>
</evidence>
<name>A0A8T2IVL2_9PIPI</name>
<keyword evidence="1" id="KW-0812">Transmembrane</keyword>
<organism evidence="2 3">
    <name type="scientific">Hymenochirus boettgeri</name>
    <name type="common">Congo dwarf clawed frog</name>
    <dbReference type="NCBI Taxonomy" id="247094"/>
    <lineage>
        <taxon>Eukaryota</taxon>
        <taxon>Metazoa</taxon>
        <taxon>Chordata</taxon>
        <taxon>Craniata</taxon>
        <taxon>Vertebrata</taxon>
        <taxon>Euteleostomi</taxon>
        <taxon>Amphibia</taxon>
        <taxon>Batrachia</taxon>
        <taxon>Anura</taxon>
        <taxon>Pipoidea</taxon>
        <taxon>Pipidae</taxon>
        <taxon>Pipinae</taxon>
        <taxon>Hymenochirus</taxon>
    </lineage>
</organism>
<keyword evidence="3" id="KW-1185">Reference proteome</keyword>
<protein>
    <submittedName>
        <fullName evidence="2">Uncharacterized protein</fullName>
    </submittedName>
</protein>
<evidence type="ECO:0000313" key="2">
    <source>
        <dbReference type="EMBL" id="KAG8435088.1"/>
    </source>
</evidence>
<dbReference type="EMBL" id="JAACNH010000008">
    <property type="protein sequence ID" value="KAG8435088.1"/>
    <property type="molecule type" value="Genomic_DNA"/>
</dbReference>
<feature type="transmembrane region" description="Helical" evidence="1">
    <location>
        <begin position="24"/>
        <end position="46"/>
    </location>
</feature>
<comment type="caution">
    <text evidence="2">The sequence shown here is derived from an EMBL/GenBank/DDBJ whole genome shotgun (WGS) entry which is preliminary data.</text>
</comment>
<gene>
    <name evidence="2" type="ORF">GDO86_013156</name>
</gene>